<dbReference type="OrthoDB" id="70874at2759"/>
<comment type="caution">
    <text evidence="2">The sequence shown here is derived from an EMBL/GenBank/DDBJ whole genome shotgun (WGS) entry which is preliminary data.</text>
</comment>
<dbReference type="AlphaFoldDB" id="A0A8T0A4I4"/>
<proteinExistence type="predicted"/>
<evidence type="ECO:0000313" key="3">
    <source>
        <dbReference type="Proteomes" id="UP000605970"/>
    </source>
</evidence>
<evidence type="ECO:0000256" key="1">
    <source>
        <dbReference type="SAM" id="MobiDB-lite"/>
    </source>
</evidence>
<protein>
    <submittedName>
        <fullName evidence="2">Uncharacterized protein</fullName>
    </submittedName>
</protein>
<dbReference type="EMBL" id="JABEBT010000001">
    <property type="protein sequence ID" value="KAF7640275.1"/>
    <property type="molecule type" value="Genomic_DNA"/>
</dbReference>
<organism evidence="2 3">
    <name type="scientific">Meloidogyne graminicola</name>
    <dbReference type="NCBI Taxonomy" id="189291"/>
    <lineage>
        <taxon>Eukaryota</taxon>
        <taxon>Metazoa</taxon>
        <taxon>Ecdysozoa</taxon>
        <taxon>Nematoda</taxon>
        <taxon>Chromadorea</taxon>
        <taxon>Rhabditida</taxon>
        <taxon>Tylenchina</taxon>
        <taxon>Tylenchomorpha</taxon>
        <taxon>Tylenchoidea</taxon>
        <taxon>Meloidogynidae</taxon>
        <taxon>Meloidogyninae</taxon>
        <taxon>Meloidogyne</taxon>
    </lineage>
</organism>
<feature type="region of interest" description="Disordered" evidence="1">
    <location>
        <begin position="124"/>
        <end position="151"/>
    </location>
</feature>
<keyword evidence="3" id="KW-1185">Reference proteome</keyword>
<reference evidence="2" key="1">
    <citation type="journal article" date="2020" name="Ecol. Evol.">
        <title>Genome structure and content of the rice root-knot nematode (Meloidogyne graminicola).</title>
        <authorList>
            <person name="Phan N.T."/>
            <person name="Danchin E.G.J."/>
            <person name="Klopp C."/>
            <person name="Perfus-Barbeoch L."/>
            <person name="Kozlowski D.K."/>
            <person name="Koutsovoulos G.D."/>
            <person name="Lopez-Roques C."/>
            <person name="Bouchez O."/>
            <person name="Zahm M."/>
            <person name="Besnard G."/>
            <person name="Bellafiore S."/>
        </authorList>
    </citation>
    <scope>NUCLEOTIDE SEQUENCE</scope>
    <source>
        <strain evidence="2">VN-18</strain>
    </source>
</reference>
<feature type="region of interest" description="Disordered" evidence="1">
    <location>
        <begin position="233"/>
        <end position="256"/>
    </location>
</feature>
<feature type="compositionally biased region" description="Low complexity" evidence="1">
    <location>
        <begin position="234"/>
        <end position="250"/>
    </location>
</feature>
<dbReference type="Proteomes" id="UP000605970">
    <property type="component" value="Unassembled WGS sequence"/>
</dbReference>
<evidence type="ECO:0000313" key="2">
    <source>
        <dbReference type="EMBL" id="KAF7640275.1"/>
    </source>
</evidence>
<sequence>MEKFFKKICDGYFSSVDHVQLRDHKRVLYDHYIRHHQMNLLKKLLVSRHMLLENASKRKENIGENSKDYIPLTSSIKNLFGELKPQIKSVTTNSDCSTRRLAKHSNIRRRAKIRARLMIDDCRVKSGQNPGPSSDDSANEEGCSVNPLPQNARSTMYTEKFSADLDLYQPIKMRDVADLYREYCYLREVEPDCPSLDITDITLEEVYERTGISFQTERNFFKITEQNFAQISNKQKYPQKQQTQQDQQQQHFCNGGSISSQDEIKREIASPIINSFSVESNN</sequence>
<accession>A0A8T0A4I4</accession>
<name>A0A8T0A4I4_9BILA</name>
<gene>
    <name evidence="2" type="ORF">Mgra_00000103</name>
</gene>
<feature type="compositionally biased region" description="Polar residues" evidence="1">
    <location>
        <begin position="126"/>
        <end position="136"/>
    </location>
</feature>